<reference evidence="3 4" key="1">
    <citation type="submission" date="2017-06" db="EMBL/GenBank/DDBJ databases">
        <authorList>
            <consortium name="Pathogen Informatics"/>
        </authorList>
    </citation>
    <scope>NUCLEOTIDE SEQUENCE [LARGE SCALE GENOMIC DNA]</scope>
    <source>
        <strain evidence="3 4">NCTC13015</strain>
    </source>
</reference>
<dbReference type="SMART" id="SM00507">
    <property type="entry name" value="HNHc"/>
    <property type="match status" value="1"/>
</dbReference>
<dbReference type="GO" id="GO:0008270">
    <property type="term" value="F:zinc ion binding"/>
    <property type="evidence" value="ECO:0007669"/>
    <property type="project" value="InterPro"/>
</dbReference>
<proteinExistence type="predicted"/>
<gene>
    <name evidence="3" type="ORF">SAMEA4535761_02337</name>
</gene>
<feature type="domain" description="HNH nuclease" evidence="2">
    <location>
        <begin position="313"/>
        <end position="365"/>
    </location>
</feature>
<keyword evidence="3" id="KW-0378">Hydrolase</keyword>
<dbReference type="RefSeq" id="WP_051904968.1">
    <property type="nucleotide sequence ID" value="NZ_CP009211.1"/>
</dbReference>
<dbReference type="InterPro" id="IPR002711">
    <property type="entry name" value="HNH"/>
</dbReference>
<dbReference type="GO" id="GO:0004519">
    <property type="term" value="F:endonuclease activity"/>
    <property type="evidence" value="ECO:0007669"/>
    <property type="project" value="UniProtKB-KW"/>
</dbReference>
<organism evidence="3 4">
    <name type="scientific">Corynebacterium imitans</name>
    <dbReference type="NCBI Taxonomy" id="156978"/>
    <lineage>
        <taxon>Bacteria</taxon>
        <taxon>Bacillati</taxon>
        <taxon>Actinomycetota</taxon>
        <taxon>Actinomycetes</taxon>
        <taxon>Mycobacteriales</taxon>
        <taxon>Corynebacteriaceae</taxon>
        <taxon>Corynebacterium</taxon>
    </lineage>
</organism>
<feature type="region of interest" description="Disordered" evidence="1">
    <location>
        <begin position="468"/>
        <end position="503"/>
    </location>
</feature>
<name>A0A240AS66_9CORY</name>
<dbReference type="OrthoDB" id="4413566at2"/>
<keyword evidence="3" id="KW-0540">Nuclease</keyword>
<dbReference type="EMBL" id="LT906467">
    <property type="protein sequence ID" value="SNV86191.1"/>
    <property type="molecule type" value="Genomic_DNA"/>
</dbReference>
<keyword evidence="3" id="KW-0255">Endonuclease</keyword>
<dbReference type="AlphaFoldDB" id="A0A240AS66"/>
<dbReference type="Pfam" id="PF01844">
    <property type="entry name" value="HNH"/>
    <property type="match status" value="1"/>
</dbReference>
<accession>A0A240AS66</accession>
<dbReference type="GO" id="GO:0003676">
    <property type="term" value="F:nucleic acid binding"/>
    <property type="evidence" value="ECO:0007669"/>
    <property type="project" value="InterPro"/>
</dbReference>
<protein>
    <submittedName>
        <fullName evidence="3">Restriction endonuclease</fullName>
    </submittedName>
</protein>
<dbReference type="CDD" id="cd00085">
    <property type="entry name" value="HNHc"/>
    <property type="match status" value="1"/>
</dbReference>
<dbReference type="Proteomes" id="UP000215374">
    <property type="component" value="Chromosome 1"/>
</dbReference>
<sequence length="503" mass="56976">MSRTTTQTSTETHTPAALHKHFRCQNASDPRAKLSQQMRDTEFALYSPYTEMPLQDFDLEVEELASITDRPKHEISAAIFAYNRLRLLPLLRKMQEETRLLSVHTLVGIDSALMKVGAEADEETWAAFDEMLVKLFRPKRANQPLPSRATIVRRIRTLIAKLDVGLNYDPVKRKKREDEHNHRSRTVEFSDFERNGVELGSLQLTTDNTTMAVVRASLKATAREHKLSLADTAIKLLTGDIEPTAKVHLHVYAPAGKDGAREEGTPVFIPGIGWTNALDTKEFEDLCDANPPTVHNLDEAANTVTDSYTPTQEMKHYAHARDGHCIFPGCTRPAAACQLDHRIPFDRGGKTTPHNLFCLCAHHHNIKTDKRAFYVSDPVTGDIVWLLENGTYLLSRHEGPLFDEITPTTPRWRSSLEAAAKNRDTVAEFNARIHRLLDEYDTHGDYYRCLAEIQVLERRFKLVSDFAPEPPEVEPVHIPEEPDPDPFPDPEPLAKYNPFPPTE</sequence>
<dbReference type="Gene3D" id="1.10.30.50">
    <property type="match status" value="1"/>
</dbReference>
<evidence type="ECO:0000313" key="3">
    <source>
        <dbReference type="EMBL" id="SNV86191.1"/>
    </source>
</evidence>
<evidence type="ECO:0000256" key="1">
    <source>
        <dbReference type="SAM" id="MobiDB-lite"/>
    </source>
</evidence>
<evidence type="ECO:0000313" key="4">
    <source>
        <dbReference type="Proteomes" id="UP000215374"/>
    </source>
</evidence>
<evidence type="ECO:0000259" key="2">
    <source>
        <dbReference type="SMART" id="SM00507"/>
    </source>
</evidence>
<dbReference type="InterPro" id="IPR003615">
    <property type="entry name" value="HNH_nuc"/>
</dbReference>